<dbReference type="InterPro" id="IPR005913">
    <property type="entry name" value="dTDP_dehydrorham_reduct"/>
</dbReference>
<comment type="caution">
    <text evidence="9">The sequence shown here is derived from an EMBL/GenBank/DDBJ whole genome shotgun (WGS) entry which is preliminary data.</text>
</comment>
<evidence type="ECO:0000313" key="9">
    <source>
        <dbReference type="EMBL" id="NYZ63198.1"/>
    </source>
</evidence>
<evidence type="ECO:0000256" key="3">
    <source>
        <dbReference type="ARBA" id="ARBA00012929"/>
    </source>
</evidence>
<dbReference type="GO" id="GO:0019305">
    <property type="term" value="P:dTDP-rhamnose biosynthetic process"/>
    <property type="evidence" value="ECO:0007669"/>
    <property type="project" value="UniProtKB-UniPathway"/>
</dbReference>
<dbReference type="InterPro" id="IPR029903">
    <property type="entry name" value="RmlD-like-bd"/>
</dbReference>
<dbReference type="InterPro" id="IPR017853">
    <property type="entry name" value="GH"/>
</dbReference>
<evidence type="ECO:0000259" key="8">
    <source>
        <dbReference type="Pfam" id="PF04321"/>
    </source>
</evidence>
<dbReference type="UniPathway" id="UPA00124"/>
<evidence type="ECO:0000256" key="2">
    <source>
        <dbReference type="ARBA" id="ARBA00010944"/>
    </source>
</evidence>
<accession>A0A7Z0QTI2</accession>
<comment type="cofactor">
    <cofactor evidence="6">
        <name>Mg(2+)</name>
        <dbReference type="ChEBI" id="CHEBI:18420"/>
    </cofactor>
    <text evidence="6">Binds 1 Mg(2+) ion per monomer.</text>
</comment>
<dbReference type="Gene3D" id="3.20.20.80">
    <property type="entry name" value="Glycosidases"/>
    <property type="match status" value="1"/>
</dbReference>
<proteinExistence type="inferred from homology"/>
<dbReference type="EC" id="1.1.1.133" evidence="3 6"/>
<dbReference type="UniPathway" id="UPA00281"/>
<dbReference type="GO" id="GO:0008831">
    <property type="term" value="F:dTDP-4-dehydrorhamnose reductase activity"/>
    <property type="evidence" value="ECO:0007669"/>
    <property type="project" value="UniProtKB-EC"/>
</dbReference>
<dbReference type="PANTHER" id="PTHR10491">
    <property type="entry name" value="DTDP-4-DEHYDRORHAMNOSE REDUCTASE"/>
    <property type="match status" value="1"/>
</dbReference>
<dbReference type="Proteomes" id="UP000589896">
    <property type="component" value="Unassembled WGS sequence"/>
</dbReference>
<organism evidence="9 10">
    <name type="scientific">Luteimonas deserti</name>
    <dbReference type="NCBI Taxonomy" id="2752306"/>
    <lineage>
        <taxon>Bacteria</taxon>
        <taxon>Pseudomonadati</taxon>
        <taxon>Pseudomonadota</taxon>
        <taxon>Gammaproteobacteria</taxon>
        <taxon>Lysobacterales</taxon>
        <taxon>Lysobacteraceae</taxon>
        <taxon>Luteimonas</taxon>
    </lineage>
</organism>
<evidence type="ECO:0000256" key="5">
    <source>
        <dbReference type="ARBA" id="ARBA00048200"/>
    </source>
</evidence>
<dbReference type="SUPFAM" id="SSF51735">
    <property type="entry name" value="NAD(P)-binding Rossmann-fold domains"/>
    <property type="match status" value="1"/>
</dbReference>
<keyword evidence="6" id="KW-0521">NADP</keyword>
<protein>
    <recommendedName>
        <fullName evidence="4 6">dTDP-4-dehydrorhamnose reductase</fullName>
        <ecNumber evidence="3 6">1.1.1.133</ecNumber>
    </recommendedName>
</protein>
<dbReference type="Pfam" id="PF04321">
    <property type="entry name" value="RmlD_sub_bind"/>
    <property type="match status" value="1"/>
</dbReference>
<dbReference type="EMBL" id="JACCJZ010000017">
    <property type="protein sequence ID" value="NYZ63198.1"/>
    <property type="molecule type" value="Genomic_DNA"/>
</dbReference>
<evidence type="ECO:0000256" key="7">
    <source>
        <dbReference type="SAM" id="MobiDB-lite"/>
    </source>
</evidence>
<dbReference type="GO" id="GO:0005829">
    <property type="term" value="C:cytosol"/>
    <property type="evidence" value="ECO:0007669"/>
    <property type="project" value="TreeGrafter"/>
</dbReference>
<feature type="domain" description="RmlD-like substrate binding" evidence="8">
    <location>
        <begin position="450"/>
        <end position="702"/>
    </location>
</feature>
<dbReference type="PANTHER" id="PTHR10491:SF4">
    <property type="entry name" value="METHIONINE ADENOSYLTRANSFERASE 2 SUBUNIT BETA"/>
    <property type="match status" value="1"/>
</dbReference>
<dbReference type="GO" id="GO:0004553">
    <property type="term" value="F:hydrolase activity, hydrolyzing O-glycosyl compounds"/>
    <property type="evidence" value="ECO:0007669"/>
    <property type="project" value="InterPro"/>
</dbReference>
<dbReference type="InterPro" id="IPR036291">
    <property type="entry name" value="NAD(P)-bd_dom_sf"/>
</dbReference>
<dbReference type="CDD" id="cd05254">
    <property type="entry name" value="dTDP_HR_like_SDR_e"/>
    <property type="match status" value="1"/>
</dbReference>
<comment type="function">
    <text evidence="6">Catalyzes the reduction of dTDP-6-deoxy-L-lyxo-4-hexulose to yield dTDP-L-rhamnose.</text>
</comment>
<reference evidence="9 10" key="1">
    <citation type="submission" date="2020-07" db="EMBL/GenBank/DDBJ databases">
        <title>isolation of Luteimonas sp. SJ-16.</title>
        <authorList>
            <person name="Huang X.-X."/>
            <person name="Xu L."/>
            <person name="Sun J.-Q."/>
        </authorList>
    </citation>
    <scope>NUCLEOTIDE SEQUENCE [LARGE SCALE GENOMIC DNA]</scope>
    <source>
        <strain evidence="9 10">SJ-16</strain>
    </source>
</reference>
<evidence type="ECO:0000313" key="10">
    <source>
        <dbReference type="Proteomes" id="UP000589896"/>
    </source>
</evidence>
<dbReference type="SUPFAM" id="SSF51445">
    <property type="entry name" value="(Trans)glycosidases"/>
    <property type="match status" value="1"/>
</dbReference>
<comment type="catalytic activity">
    <reaction evidence="5 6">
        <text>dTDP-beta-L-rhamnose + NADP(+) = dTDP-4-dehydro-beta-L-rhamnose + NADPH + H(+)</text>
        <dbReference type="Rhea" id="RHEA:21796"/>
        <dbReference type="ChEBI" id="CHEBI:15378"/>
        <dbReference type="ChEBI" id="CHEBI:57510"/>
        <dbReference type="ChEBI" id="CHEBI:57783"/>
        <dbReference type="ChEBI" id="CHEBI:58349"/>
        <dbReference type="ChEBI" id="CHEBI:62830"/>
        <dbReference type="EC" id="1.1.1.133"/>
    </reaction>
</comment>
<dbReference type="GO" id="GO:0009243">
    <property type="term" value="P:O antigen biosynthetic process"/>
    <property type="evidence" value="ECO:0007669"/>
    <property type="project" value="UniProtKB-UniPathway"/>
</dbReference>
<feature type="region of interest" description="Disordered" evidence="7">
    <location>
        <begin position="428"/>
        <end position="447"/>
    </location>
</feature>
<dbReference type="Gene3D" id="3.40.50.720">
    <property type="entry name" value="NAD(P)-binding Rossmann-like Domain"/>
    <property type="match status" value="1"/>
</dbReference>
<evidence type="ECO:0000256" key="4">
    <source>
        <dbReference type="ARBA" id="ARBA00017099"/>
    </source>
</evidence>
<keyword evidence="6" id="KW-0560">Oxidoreductase</keyword>
<evidence type="ECO:0000256" key="6">
    <source>
        <dbReference type="RuleBase" id="RU364082"/>
    </source>
</evidence>
<name>A0A7Z0QTI2_9GAMM</name>
<dbReference type="Gene3D" id="3.90.25.10">
    <property type="entry name" value="UDP-galactose 4-epimerase, domain 1"/>
    <property type="match status" value="1"/>
</dbReference>
<gene>
    <name evidence="9" type="ORF">H0E82_10540</name>
</gene>
<dbReference type="AlphaFoldDB" id="A0A7Z0QTI2"/>
<dbReference type="RefSeq" id="WP_180545408.1">
    <property type="nucleotide sequence ID" value="NZ_JACCJZ010000017.1"/>
</dbReference>
<evidence type="ECO:0000256" key="1">
    <source>
        <dbReference type="ARBA" id="ARBA00004781"/>
    </source>
</evidence>
<sequence>MATDRMDVWGGVECTVNRVGERYFSQLDDRPDTLGVHDLERFATLGLKALRYPVLWERVAPDGLETARWDDADTHLARLRELGLRPIVGLVHHGSGPRDTSLIDPQFPEKLARYAGEVARRYPWVEDYTPINEPLTTARFSGLYGLWYPHGRDEATFKTALFNQCRGVVLAMRAIEAVNPRARLVQTDDLGTTYANPSLRYQADFNNHLRWLAWDLVCGRVDREHPLWCWLREWCGAGEAEIAWFADNVRRPDVIGINHYVTSDRFLDDAIDRYPADHCGGNGRDRYVDVEAARALAAPIEGVAPLLVQAWERYGLPLVISEAHIDATREDQLRWLNEVWEGAQRARRAGADVRAVTVWGLLGFYDWNCLLTECRGYYESGAFDVRGGRRRPTAIAALVQTLATGATPDTPALSGDGWWRRPQRLARKPAGVTVPTPEDRMTSPDTPAPILIVGATGTLGQAFARACTQRDLHHHLLCRAEMDIADADSVSRVLDLYRPWAVINAAGYVRVDEAEQDEARCFRENALGPATLARLCALHGVALVTFSSDLVFDGLQEAPYLEDTPVAPLSVYGRSKARSEAMVLEQNPDALMIRTSAFFGPWDEYNFVTLALRALRAGERFTAAGDMTVSPTYVPDLVGASLDLLIDRESGIWHLTNGDAVTWAEFAARAALAAGVERRGLHTCHDQIRRLPAQRPRYSVLGSLRTFAMPGLDDALVRYCAATRA</sequence>
<keyword evidence="10" id="KW-1185">Reference proteome</keyword>
<comment type="pathway">
    <text evidence="1 6">Carbohydrate biosynthesis; dTDP-L-rhamnose biosynthesis.</text>
</comment>
<comment type="similarity">
    <text evidence="2 6">Belongs to the dTDP-4-dehydrorhamnose reductase family.</text>
</comment>